<feature type="transmembrane region" description="Helical" evidence="5">
    <location>
        <begin position="140"/>
        <end position="158"/>
    </location>
</feature>
<dbReference type="Proteomes" id="UP001596547">
    <property type="component" value="Unassembled WGS sequence"/>
</dbReference>
<keyword evidence="2 5" id="KW-0812">Transmembrane</keyword>
<evidence type="ECO:0000313" key="7">
    <source>
        <dbReference type="EMBL" id="MFC7315256.1"/>
    </source>
</evidence>
<reference evidence="7 8" key="1">
    <citation type="journal article" date="2019" name="Int. J. Syst. Evol. Microbiol.">
        <title>The Global Catalogue of Microorganisms (GCM) 10K type strain sequencing project: providing services to taxonomists for standard genome sequencing and annotation.</title>
        <authorList>
            <consortium name="The Broad Institute Genomics Platform"/>
            <consortium name="The Broad Institute Genome Sequencing Center for Infectious Disease"/>
            <person name="Wu L."/>
            <person name="Ma J."/>
        </authorList>
    </citation>
    <scope>NUCLEOTIDE SEQUENCE [LARGE SCALE GENOMIC DNA]</scope>
    <source>
        <strain evidence="7 8">PSR21</strain>
    </source>
</reference>
<dbReference type="GO" id="GO:0016020">
    <property type="term" value="C:membrane"/>
    <property type="evidence" value="ECO:0007669"/>
    <property type="project" value="UniProtKB-SubCell"/>
</dbReference>
<dbReference type="RefSeq" id="WP_276304661.1">
    <property type="nucleotide sequence ID" value="NZ_CP119992.1"/>
</dbReference>
<evidence type="ECO:0000256" key="2">
    <source>
        <dbReference type="ARBA" id="ARBA00022692"/>
    </source>
</evidence>
<dbReference type="EMBL" id="JBHTBF010000001">
    <property type="protein sequence ID" value="MFC7315256.1"/>
    <property type="molecule type" value="Genomic_DNA"/>
</dbReference>
<feature type="transmembrane region" description="Helical" evidence="5">
    <location>
        <begin position="76"/>
        <end position="98"/>
    </location>
</feature>
<feature type="domain" description="Yip1" evidence="6">
    <location>
        <begin position="25"/>
        <end position="182"/>
    </location>
</feature>
<keyword evidence="4 5" id="KW-0472">Membrane</keyword>
<feature type="transmembrane region" description="Helical" evidence="5">
    <location>
        <begin position="170"/>
        <end position="190"/>
    </location>
</feature>
<protein>
    <submittedName>
        <fullName evidence="7">YIP1 family protein</fullName>
    </submittedName>
</protein>
<accession>A0ABD6A3Q5</accession>
<evidence type="ECO:0000256" key="3">
    <source>
        <dbReference type="ARBA" id="ARBA00022989"/>
    </source>
</evidence>
<name>A0ABD6A3Q5_9EURY</name>
<comment type="caution">
    <text evidence="7">The sequence shown here is derived from an EMBL/GenBank/DDBJ whole genome shotgun (WGS) entry which is preliminary data.</text>
</comment>
<keyword evidence="8" id="KW-1185">Reference proteome</keyword>
<evidence type="ECO:0000256" key="1">
    <source>
        <dbReference type="ARBA" id="ARBA00004141"/>
    </source>
</evidence>
<evidence type="ECO:0000259" key="6">
    <source>
        <dbReference type="Pfam" id="PF04893"/>
    </source>
</evidence>
<evidence type="ECO:0000256" key="5">
    <source>
        <dbReference type="SAM" id="Phobius"/>
    </source>
</evidence>
<dbReference type="InterPro" id="IPR006977">
    <property type="entry name" value="Yip1_dom"/>
</dbReference>
<comment type="subcellular location">
    <subcellularLocation>
        <location evidence="1">Membrane</location>
        <topology evidence="1">Multi-pass membrane protein</topology>
    </subcellularLocation>
</comment>
<dbReference type="GeneID" id="79314215"/>
<keyword evidence="3 5" id="KW-1133">Transmembrane helix</keyword>
<dbReference type="AlphaFoldDB" id="A0ABD6A3Q5"/>
<organism evidence="7 8">
    <name type="scientific">Halomarina halobia</name>
    <dbReference type="NCBI Taxonomy" id="3033386"/>
    <lineage>
        <taxon>Archaea</taxon>
        <taxon>Methanobacteriati</taxon>
        <taxon>Methanobacteriota</taxon>
        <taxon>Stenosarchaea group</taxon>
        <taxon>Halobacteria</taxon>
        <taxon>Halobacteriales</taxon>
        <taxon>Natronomonadaceae</taxon>
        <taxon>Halomarina</taxon>
    </lineage>
</organism>
<proteinExistence type="predicted"/>
<evidence type="ECO:0000313" key="8">
    <source>
        <dbReference type="Proteomes" id="UP001596547"/>
    </source>
</evidence>
<evidence type="ECO:0000256" key="4">
    <source>
        <dbReference type="ARBA" id="ARBA00023136"/>
    </source>
</evidence>
<dbReference type="Pfam" id="PF04893">
    <property type="entry name" value="Yip1"/>
    <property type="match status" value="1"/>
</dbReference>
<sequence>MTKWVESTEGGRERGPVGLVRAWVAVLIAPRRFFERGVVPGDQAPGLVFAVAVALCHLAVRFALDPAAVPTIAGRPTASLVFFLLVAALIGAPLALHLTAAVQTLLLAAFVPARAGISQTVQVIAYATAPCALSGAPIPALRLAAAAYGVVLLVRGMAVVHDISVPRSALVTALPALLVFGFGYQGVAAIEALAGVDLVGPAEPVTNATNATNVTDGTNVANGIEG</sequence>
<gene>
    <name evidence="7" type="ORF">ACFQPE_00385</name>
</gene>